<keyword evidence="1" id="KW-0472">Membrane</keyword>
<sequence length="204" mass="23651">MEPNQQGLRKVENGAWMGWYQKVNLARQHHLISGFLFILLAVTFYADSTILSFFFLTIFACLWANYLYLLFVGKKLEISIVESKIKLFNEEQGRLRLRISHHGYLPIFFGKFRVGTDKNIRLQGGEELIHQNQVDVSFQQVGRSVWEVELPFTAVKRGVAAAVVYLEIESFFGWGKVFQQMRNRVNFEVIVYPNSAAVHEIETI</sequence>
<dbReference type="RefSeq" id="WP_230502236.1">
    <property type="nucleotide sequence ID" value="NZ_CAKJTJ010000016.1"/>
</dbReference>
<dbReference type="EMBL" id="CAKJTJ010000016">
    <property type="protein sequence ID" value="CAG9622085.1"/>
    <property type="molecule type" value="Genomic_DNA"/>
</dbReference>
<evidence type="ECO:0008006" key="4">
    <source>
        <dbReference type="Google" id="ProtNLM"/>
    </source>
</evidence>
<proteinExistence type="predicted"/>
<evidence type="ECO:0000313" key="2">
    <source>
        <dbReference type="EMBL" id="CAG9622085.1"/>
    </source>
</evidence>
<evidence type="ECO:0000313" key="3">
    <source>
        <dbReference type="Proteomes" id="UP000789833"/>
    </source>
</evidence>
<reference evidence="2 3" key="1">
    <citation type="submission" date="2021-10" db="EMBL/GenBank/DDBJ databases">
        <authorList>
            <person name="Criscuolo A."/>
        </authorList>
    </citation>
    <scope>NUCLEOTIDE SEQUENCE [LARGE SCALE GENOMIC DNA]</scope>
    <source>
        <strain evidence="3">CIP 111883</strain>
    </source>
</reference>
<evidence type="ECO:0000256" key="1">
    <source>
        <dbReference type="SAM" id="Phobius"/>
    </source>
</evidence>
<organism evidence="2 3">
    <name type="scientific">Sutcliffiella rhizosphaerae</name>
    <dbReference type="NCBI Taxonomy" id="2880967"/>
    <lineage>
        <taxon>Bacteria</taxon>
        <taxon>Bacillati</taxon>
        <taxon>Bacillota</taxon>
        <taxon>Bacilli</taxon>
        <taxon>Bacillales</taxon>
        <taxon>Bacillaceae</taxon>
        <taxon>Sutcliffiella</taxon>
    </lineage>
</organism>
<keyword evidence="1" id="KW-0812">Transmembrane</keyword>
<accession>A0ABN8AA59</accession>
<gene>
    <name evidence="2" type="ORF">BACCIP111883_02876</name>
</gene>
<dbReference type="Proteomes" id="UP000789833">
    <property type="component" value="Unassembled WGS sequence"/>
</dbReference>
<comment type="caution">
    <text evidence="2">The sequence shown here is derived from an EMBL/GenBank/DDBJ whole genome shotgun (WGS) entry which is preliminary data.</text>
</comment>
<keyword evidence="3" id="KW-1185">Reference proteome</keyword>
<protein>
    <recommendedName>
        <fullName evidence="4">DUF58 domain-containing protein</fullName>
    </recommendedName>
</protein>
<feature type="transmembrane region" description="Helical" evidence="1">
    <location>
        <begin position="29"/>
        <end position="46"/>
    </location>
</feature>
<feature type="transmembrane region" description="Helical" evidence="1">
    <location>
        <begin position="52"/>
        <end position="71"/>
    </location>
</feature>
<name>A0ABN8AA59_9BACI</name>
<keyword evidence="1" id="KW-1133">Transmembrane helix</keyword>